<dbReference type="SUPFAM" id="SSF53850">
    <property type="entry name" value="Periplasmic binding protein-like II"/>
    <property type="match status" value="1"/>
</dbReference>
<dbReference type="InterPro" id="IPR001638">
    <property type="entry name" value="Solute-binding_3/MltF_N"/>
</dbReference>
<dbReference type="OrthoDB" id="8892982at2"/>
<proteinExistence type="inferred from homology"/>
<dbReference type="InterPro" id="IPR015168">
    <property type="entry name" value="SsuA/THI5"/>
</dbReference>
<evidence type="ECO:0000256" key="3">
    <source>
        <dbReference type="ARBA" id="ARBA00022729"/>
    </source>
</evidence>
<evidence type="ECO:0000256" key="1">
    <source>
        <dbReference type="ARBA" id="ARBA00004418"/>
    </source>
</evidence>
<name>A0A1G9H6B7_9ACTN</name>
<dbReference type="RefSeq" id="WP_090769015.1">
    <property type="nucleotide sequence ID" value="NZ_FNFB01000015.1"/>
</dbReference>
<dbReference type="GO" id="GO:0042597">
    <property type="term" value="C:periplasmic space"/>
    <property type="evidence" value="ECO:0007669"/>
    <property type="project" value="UniProtKB-SubCell"/>
</dbReference>
<evidence type="ECO:0000313" key="7">
    <source>
        <dbReference type="Proteomes" id="UP000198683"/>
    </source>
</evidence>
<feature type="signal peptide" evidence="4">
    <location>
        <begin position="1"/>
        <end position="20"/>
    </location>
</feature>
<reference evidence="6 7" key="1">
    <citation type="submission" date="2016-10" db="EMBL/GenBank/DDBJ databases">
        <authorList>
            <person name="de Groot N.N."/>
        </authorList>
    </citation>
    <scope>NUCLEOTIDE SEQUENCE [LARGE SCALE GENOMIC DNA]</scope>
    <source>
        <strain evidence="6 7">CGMCC 4.5681</strain>
    </source>
</reference>
<evidence type="ECO:0000259" key="5">
    <source>
        <dbReference type="SMART" id="SM00062"/>
    </source>
</evidence>
<accession>A0A1G9H6B7</accession>
<dbReference type="EMBL" id="FNFB01000015">
    <property type="protein sequence ID" value="SDL08497.1"/>
    <property type="molecule type" value="Genomic_DNA"/>
</dbReference>
<evidence type="ECO:0000256" key="2">
    <source>
        <dbReference type="ARBA" id="ARBA00010742"/>
    </source>
</evidence>
<dbReference type="Proteomes" id="UP000198683">
    <property type="component" value="Unassembled WGS sequence"/>
</dbReference>
<evidence type="ECO:0000313" key="6">
    <source>
        <dbReference type="EMBL" id="SDL08497.1"/>
    </source>
</evidence>
<dbReference type="SMART" id="SM00062">
    <property type="entry name" value="PBPb"/>
    <property type="match status" value="1"/>
</dbReference>
<feature type="chain" id="PRO_5011466946" evidence="4">
    <location>
        <begin position="21"/>
        <end position="317"/>
    </location>
</feature>
<dbReference type="PANTHER" id="PTHR30024">
    <property type="entry name" value="ALIPHATIC SULFONATES-BINDING PROTEIN-RELATED"/>
    <property type="match status" value="1"/>
</dbReference>
<gene>
    <name evidence="6" type="ORF">SAMN05421874_115113</name>
</gene>
<dbReference type="Gene3D" id="3.40.190.10">
    <property type="entry name" value="Periplasmic binding protein-like II"/>
    <property type="match status" value="2"/>
</dbReference>
<sequence length="317" mass="33408">MTPVSRIIAACLALVTLSTACTGGEPPEPPEHPAISVGVAPTAAAAPFFLARSEGYFAQEGLTVDVRIIAGGAVAIPELMGKSLDLAEADYVSTLVAYENDVPLEVVGEMYRAAPRAYGLVVPADSPVTEVAQLKGKVVGVNTLRSTATLAVTRRLAGVPATFREKPYPEMTGALAHGKLDAALLAEPWLTNGLRSGALRQLGDPLTGPAAGLPMAGWMTTRDWRKTNPRTLDAFRRALAKAQHLAATDQEKVRRVLPTYTKLDQGVTGEVTLGAYPTATDAAALQRVADLMLEEKYLNKPMDVRKLLSPASGAGEA</sequence>
<organism evidence="6 7">
    <name type="scientific">Nonomuraea maritima</name>
    <dbReference type="NCBI Taxonomy" id="683260"/>
    <lineage>
        <taxon>Bacteria</taxon>
        <taxon>Bacillati</taxon>
        <taxon>Actinomycetota</taxon>
        <taxon>Actinomycetes</taxon>
        <taxon>Streptosporangiales</taxon>
        <taxon>Streptosporangiaceae</taxon>
        <taxon>Nonomuraea</taxon>
    </lineage>
</organism>
<dbReference type="GO" id="GO:0042918">
    <property type="term" value="P:alkanesulfonate transmembrane transport"/>
    <property type="evidence" value="ECO:0007669"/>
    <property type="project" value="TreeGrafter"/>
</dbReference>
<dbReference type="PANTHER" id="PTHR30024:SF47">
    <property type="entry name" value="TAURINE-BINDING PERIPLASMIC PROTEIN"/>
    <property type="match status" value="1"/>
</dbReference>
<feature type="domain" description="Solute-binding protein family 3/N-terminal" evidence="5">
    <location>
        <begin position="34"/>
        <end position="257"/>
    </location>
</feature>
<comment type="similarity">
    <text evidence="2">Belongs to the bacterial solute-binding protein SsuA/TauA family.</text>
</comment>
<dbReference type="STRING" id="683260.SAMN05421874_115113"/>
<protein>
    <submittedName>
        <fullName evidence="6">NitT/TauT family transport system substrate-binding protein</fullName>
    </submittedName>
</protein>
<dbReference type="AlphaFoldDB" id="A0A1G9H6B7"/>
<dbReference type="Pfam" id="PF09084">
    <property type="entry name" value="NMT1"/>
    <property type="match status" value="1"/>
</dbReference>
<keyword evidence="7" id="KW-1185">Reference proteome</keyword>
<dbReference type="PROSITE" id="PS51257">
    <property type="entry name" value="PROKAR_LIPOPROTEIN"/>
    <property type="match status" value="1"/>
</dbReference>
<comment type="subcellular location">
    <subcellularLocation>
        <location evidence="1">Periplasm</location>
    </subcellularLocation>
</comment>
<evidence type="ECO:0000256" key="4">
    <source>
        <dbReference type="SAM" id="SignalP"/>
    </source>
</evidence>
<keyword evidence="3 4" id="KW-0732">Signal</keyword>